<reference evidence="1" key="1">
    <citation type="journal article" date="2014" name="Front. Microbiol.">
        <title>High frequency of phylogenetically diverse reductive dehalogenase-homologous genes in deep subseafloor sedimentary metagenomes.</title>
        <authorList>
            <person name="Kawai M."/>
            <person name="Futagami T."/>
            <person name="Toyoda A."/>
            <person name="Takaki Y."/>
            <person name="Nishi S."/>
            <person name="Hori S."/>
            <person name="Arai W."/>
            <person name="Tsubouchi T."/>
            <person name="Morono Y."/>
            <person name="Uchiyama I."/>
            <person name="Ito T."/>
            <person name="Fujiyama A."/>
            <person name="Inagaki F."/>
            <person name="Takami H."/>
        </authorList>
    </citation>
    <scope>NUCLEOTIDE SEQUENCE</scope>
    <source>
        <strain evidence="1">Expedition CK06-06</strain>
    </source>
</reference>
<proteinExistence type="predicted"/>
<gene>
    <name evidence="1" type="ORF">S01H4_17706</name>
</gene>
<name>X1AW41_9ZZZZ</name>
<dbReference type="EMBL" id="BART01007814">
    <property type="protein sequence ID" value="GAG63981.1"/>
    <property type="molecule type" value="Genomic_DNA"/>
</dbReference>
<comment type="caution">
    <text evidence="1">The sequence shown here is derived from an EMBL/GenBank/DDBJ whole genome shotgun (WGS) entry which is preliminary data.</text>
</comment>
<protein>
    <submittedName>
        <fullName evidence="1">Uncharacterized protein</fullName>
    </submittedName>
</protein>
<sequence>MISDILCMLRIHGRFNCDIVYDVDKKTVRLSCPRCKYTKIYPSSYFSNQNEKQSKKCGSD</sequence>
<evidence type="ECO:0000313" key="1">
    <source>
        <dbReference type="EMBL" id="GAG63981.1"/>
    </source>
</evidence>
<dbReference type="AlphaFoldDB" id="X1AW41"/>
<accession>X1AW41</accession>
<organism evidence="1">
    <name type="scientific">marine sediment metagenome</name>
    <dbReference type="NCBI Taxonomy" id="412755"/>
    <lineage>
        <taxon>unclassified sequences</taxon>
        <taxon>metagenomes</taxon>
        <taxon>ecological metagenomes</taxon>
    </lineage>
</organism>